<organism evidence="2 3">
    <name type="scientific">Kwoniella heveanensis BCC8398</name>
    <dbReference type="NCBI Taxonomy" id="1296120"/>
    <lineage>
        <taxon>Eukaryota</taxon>
        <taxon>Fungi</taxon>
        <taxon>Dikarya</taxon>
        <taxon>Basidiomycota</taxon>
        <taxon>Agaricomycotina</taxon>
        <taxon>Tremellomycetes</taxon>
        <taxon>Tremellales</taxon>
        <taxon>Cryptococcaceae</taxon>
        <taxon>Kwoniella</taxon>
    </lineage>
</organism>
<reference evidence="2 3" key="1">
    <citation type="submission" date="2013-07" db="EMBL/GenBank/DDBJ databases">
        <title>The Genome Sequence of Cryptococcus heveanensis BCC8398.</title>
        <authorList>
            <consortium name="The Broad Institute Genome Sequencing Platform"/>
            <person name="Cuomo C."/>
            <person name="Litvintseva A."/>
            <person name="Chen Y."/>
            <person name="Heitman J."/>
            <person name="Sun S."/>
            <person name="Springer D."/>
            <person name="Dromer F."/>
            <person name="Young S.K."/>
            <person name="Zeng Q."/>
            <person name="Gargeya S."/>
            <person name="Fitzgerald M."/>
            <person name="Abouelleil A."/>
            <person name="Alvarado L."/>
            <person name="Berlin A.M."/>
            <person name="Chapman S.B."/>
            <person name="Dewar J."/>
            <person name="Goldberg J."/>
            <person name="Griggs A."/>
            <person name="Gujja S."/>
            <person name="Hansen M."/>
            <person name="Howarth C."/>
            <person name="Imamovic A."/>
            <person name="Larimer J."/>
            <person name="McCowan C."/>
            <person name="Murphy C."/>
            <person name="Pearson M."/>
            <person name="Priest M."/>
            <person name="Roberts A."/>
            <person name="Saif S."/>
            <person name="Shea T."/>
            <person name="Sykes S."/>
            <person name="Wortman J."/>
            <person name="Nusbaum C."/>
            <person name="Birren B."/>
        </authorList>
    </citation>
    <scope>NUCLEOTIDE SEQUENCE [LARGE SCALE GENOMIC DNA]</scope>
    <source>
        <strain evidence="2 3">BCC8398</strain>
    </source>
</reference>
<dbReference type="PANTHER" id="PTHR34862">
    <property type="entry name" value="SPARK DOMAIN-CONTAINING PROTEIN"/>
    <property type="match status" value="1"/>
</dbReference>
<proteinExistence type="predicted"/>
<accession>A0A1B9GNT8</accession>
<feature type="signal peptide" evidence="1">
    <location>
        <begin position="1"/>
        <end position="18"/>
    </location>
</feature>
<name>A0A1B9GNT8_9TREE</name>
<keyword evidence="3" id="KW-1185">Reference proteome</keyword>
<feature type="chain" id="PRO_5008627198" evidence="1">
    <location>
        <begin position="19"/>
        <end position="394"/>
    </location>
</feature>
<evidence type="ECO:0000256" key="1">
    <source>
        <dbReference type="SAM" id="SignalP"/>
    </source>
</evidence>
<evidence type="ECO:0000313" key="3">
    <source>
        <dbReference type="Proteomes" id="UP000092666"/>
    </source>
</evidence>
<sequence length="394" mass="39370">MYAKSFVALAAFAGAASAQSVSSAASAAVSSASSAVAQATATGTAASSSSTGAANGSAQSVAQSGLSLLSPSCQQTVIQLVSNGSSLSSCLQLPILTQVVTAPGSILEPIENYLDTFCASEACSNETIANATQSVLQGCGSDLTNFGVTNRTVEWAMAQYPLARDLLCLKTTDPFTADNATVSANTTSASSTNSSSNGTFCATSLLTELQSYLGTNLTVTSIITDALGGNATALQTIKSIPPSALCNDCVFAAISLVEEQYPQLGNVSIGNTTLNGFLEGTCNSTSSSNSTSSETYEITTNGTLPDSIVEGASNSSLSSANTTAPLNNVSFPTQLLSTAASAASTYTASLVSQVSGASASRSAVITGATSAAAAATPSNNARALKMRWIGDNAQ</sequence>
<dbReference type="Proteomes" id="UP000092666">
    <property type="component" value="Unassembled WGS sequence"/>
</dbReference>
<keyword evidence="1" id="KW-0732">Signal</keyword>
<evidence type="ECO:0000313" key="2">
    <source>
        <dbReference type="EMBL" id="OCF32671.1"/>
    </source>
</evidence>
<dbReference type="AlphaFoldDB" id="A0A1B9GNT8"/>
<dbReference type="PANTHER" id="PTHR34862:SF1">
    <property type="entry name" value="SPARK DOMAIN-CONTAINING PROTEIN"/>
    <property type="match status" value="1"/>
</dbReference>
<dbReference type="EMBL" id="KV700129">
    <property type="protein sequence ID" value="OCF32671.1"/>
    <property type="molecule type" value="Genomic_DNA"/>
</dbReference>
<reference evidence="3" key="2">
    <citation type="submission" date="2013-12" db="EMBL/GenBank/DDBJ databases">
        <title>Evolution of pathogenesis and genome organization in the Tremellales.</title>
        <authorList>
            <person name="Cuomo C."/>
            <person name="Litvintseva A."/>
            <person name="Heitman J."/>
            <person name="Chen Y."/>
            <person name="Sun S."/>
            <person name="Springer D."/>
            <person name="Dromer F."/>
            <person name="Young S."/>
            <person name="Zeng Q."/>
            <person name="Chapman S."/>
            <person name="Gujja S."/>
            <person name="Saif S."/>
            <person name="Birren B."/>
        </authorList>
    </citation>
    <scope>NUCLEOTIDE SEQUENCE [LARGE SCALE GENOMIC DNA]</scope>
    <source>
        <strain evidence="3">BCC8398</strain>
    </source>
</reference>
<dbReference type="OrthoDB" id="2536450at2759"/>
<gene>
    <name evidence="2" type="ORF">I316_05592</name>
</gene>
<protein>
    <submittedName>
        <fullName evidence="2">Uncharacterized protein</fullName>
    </submittedName>
</protein>